<sequence>MEVPCDWVSKLNNIVIQDDYNSNELNIVLDKLIVNLHYKSTTLNEKKNIINTIENCCKRISSDNALLVAKICNLIYNVTFKQKVHFENEQLAVIVPWLSKAIQNFADIAFLDILQVTEVLIKNHPDYFSKEPSDLLNALLLNLENKTTITDPFDVKLARLSNLKAMIQHAPKNKHNEIAKVLLEDLYTLNTHKADIQAKVWTSIIESLDTLCSKSQDFLATCIDEVIGLIIAASEFGFDTVVSAPPKPSTPTAVIIPPQVILTSGEVKAKAKTTVQIKKLSKVKQVNWPEQQNENEMEDSIISRASVDAYRTLWNHSESDQSDSETGQAFRIAKLQARTRHAAFNLLIQIIKVVGCRPLYGHYALLIGKLTGNLRRDVHYKPKITALAAITALLSSSKTFLAQAQHREGGSFTTFSESLAQLVSNLHAILGQLLKSCTHFNLIPPLLHTTAALISVSPYKRLAPLLLTNIFRVIQTYINSKDPAIASGVLLCITEIVILNPISNEQRDILTSGATDDEPCWVFTHCINILKNPESEEVKKIGAWQLLSGLCQCHYDMVKLHLPILEDNILKSLENITDNKLQYYVAKTLDYILVKVLYDEGMFLYRKELWTKLIKGPFIPMAQSPTKIASLACDCLSSLGPDIYHTLPEDLQILVITLVIGCCYSDLFGVRAAAINTLGMFLLFPQMISEQFVHDTKDILIKALKDGNDLVRSRASWSFGNLIELLKNNDRQLLREMSLMKLFEAGISVFNDIQKIKANILRAMANLMLLVTEEDLENNEIKRVVIKSASFFVNCATTGKLMKMRWNACYAIGTMLTNELLYSISNDWLGSIIQNLCFVLLKCGNFKVRINACNALCSIKSRVHFTPYYHFVMTSLLDGLDNAANMTDFREFKHQDDLKQKLCFAICHMISIATKDDVEELADLMNYRFESLKSNMEYFINCAPPEKTSIVLMAANNISNLKSKSSVHKQFLNLLQKNLEVVSSQSTY</sequence>
<name>A0A8I6SC41_CIMLE</name>
<evidence type="ECO:0000259" key="2">
    <source>
        <dbReference type="Pfam" id="PF13251"/>
    </source>
</evidence>
<dbReference type="GeneID" id="106674253"/>
<dbReference type="AlphaFoldDB" id="A0A8I6SC41"/>
<dbReference type="EnsemblMetazoa" id="XM_014406871.2">
    <property type="protein sequence ID" value="XP_014262357.1"/>
    <property type="gene ID" value="LOC106674253"/>
</dbReference>
<dbReference type="KEGG" id="clec:106674253"/>
<keyword evidence="4" id="KW-1185">Reference proteome</keyword>
<accession>A0A8I6SC41</accession>
<evidence type="ECO:0000313" key="3">
    <source>
        <dbReference type="EnsemblMetazoa" id="XP_014262357.1"/>
    </source>
</evidence>
<dbReference type="OrthoDB" id="66533at2759"/>
<dbReference type="InterPro" id="IPR025283">
    <property type="entry name" value="DUF4042"/>
</dbReference>
<protein>
    <recommendedName>
        <fullName evidence="1">HEAT repeat-containing protein 6</fullName>
    </recommendedName>
</protein>
<dbReference type="PANTHER" id="PTHR13366:SF0">
    <property type="entry name" value="HEAT REPEAT-CONTAINING PROTEIN 6"/>
    <property type="match status" value="1"/>
</dbReference>
<evidence type="ECO:0000256" key="1">
    <source>
        <dbReference type="ARBA" id="ARBA00015263"/>
    </source>
</evidence>
<dbReference type="Pfam" id="PF13251">
    <property type="entry name" value="DUF4042"/>
    <property type="match status" value="1"/>
</dbReference>
<dbReference type="InterPro" id="IPR052107">
    <property type="entry name" value="HEAT6"/>
</dbReference>
<dbReference type="InterPro" id="IPR016024">
    <property type="entry name" value="ARM-type_fold"/>
</dbReference>
<dbReference type="RefSeq" id="XP_014262357.1">
    <property type="nucleotide sequence ID" value="XM_014406871.2"/>
</dbReference>
<reference evidence="3" key="1">
    <citation type="submission" date="2022-01" db="UniProtKB">
        <authorList>
            <consortium name="EnsemblMetazoa"/>
        </authorList>
    </citation>
    <scope>IDENTIFICATION</scope>
</reference>
<dbReference type="Gene3D" id="1.25.10.10">
    <property type="entry name" value="Leucine-rich Repeat Variant"/>
    <property type="match status" value="2"/>
</dbReference>
<dbReference type="SUPFAM" id="SSF48371">
    <property type="entry name" value="ARM repeat"/>
    <property type="match status" value="2"/>
</dbReference>
<proteinExistence type="predicted"/>
<dbReference type="InterPro" id="IPR011989">
    <property type="entry name" value="ARM-like"/>
</dbReference>
<feature type="domain" description="DUF4042" evidence="2">
    <location>
        <begin position="339"/>
        <end position="497"/>
    </location>
</feature>
<organism evidence="3 4">
    <name type="scientific">Cimex lectularius</name>
    <name type="common">Bed bug</name>
    <name type="synonym">Acanthia lectularia</name>
    <dbReference type="NCBI Taxonomy" id="79782"/>
    <lineage>
        <taxon>Eukaryota</taxon>
        <taxon>Metazoa</taxon>
        <taxon>Ecdysozoa</taxon>
        <taxon>Arthropoda</taxon>
        <taxon>Hexapoda</taxon>
        <taxon>Insecta</taxon>
        <taxon>Pterygota</taxon>
        <taxon>Neoptera</taxon>
        <taxon>Paraneoptera</taxon>
        <taxon>Hemiptera</taxon>
        <taxon>Heteroptera</taxon>
        <taxon>Panheteroptera</taxon>
        <taxon>Cimicomorpha</taxon>
        <taxon>Cimicidae</taxon>
        <taxon>Cimex</taxon>
    </lineage>
</organism>
<dbReference type="Proteomes" id="UP000494040">
    <property type="component" value="Unassembled WGS sequence"/>
</dbReference>
<dbReference type="OMA" id="NIWDMEI"/>
<evidence type="ECO:0000313" key="4">
    <source>
        <dbReference type="Proteomes" id="UP000494040"/>
    </source>
</evidence>
<dbReference type="PANTHER" id="PTHR13366">
    <property type="entry name" value="MALARIA ANTIGEN-RELATED"/>
    <property type="match status" value="1"/>
</dbReference>